<evidence type="ECO:0000256" key="1">
    <source>
        <dbReference type="ARBA" id="ARBA00004906"/>
    </source>
</evidence>
<dbReference type="Proteomes" id="UP001187192">
    <property type="component" value="Unassembled WGS sequence"/>
</dbReference>
<evidence type="ECO:0000259" key="4">
    <source>
        <dbReference type="PROSITE" id="PS51649"/>
    </source>
</evidence>
<protein>
    <recommendedName>
        <fullName evidence="4">NPH3 domain-containing protein</fullName>
    </recommendedName>
</protein>
<dbReference type="SUPFAM" id="SSF54695">
    <property type="entry name" value="POZ domain"/>
    <property type="match status" value="1"/>
</dbReference>
<dbReference type="AlphaFoldDB" id="A0AA88J4E1"/>
<name>A0AA88J4E1_FICCA</name>
<feature type="domain" description="NPH3" evidence="4">
    <location>
        <begin position="190"/>
        <end position="454"/>
    </location>
</feature>
<keyword evidence="2" id="KW-0833">Ubl conjugation pathway</keyword>
<keyword evidence="6" id="KW-1185">Reference proteome</keyword>
<dbReference type="InterPro" id="IPR011333">
    <property type="entry name" value="SKP1/BTB/POZ_sf"/>
</dbReference>
<evidence type="ECO:0000313" key="5">
    <source>
        <dbReference type="EMBL" id="GMN61537.1"/>
    </source>
</evidence>
<dbReference type="PROSITE" id="PS51649">
    <property type="entry name" value="NPH3"/>
    <property type="match status" value="1"/>
</dbReference>
<dbReference type="EMBL" id="BTGU01000113">
    <property type="protein sequence ID" value="GMN61537.1"/>
    <property type="molecule type" value="Genomic_DNA"/>
</dbReference>
<evidence type="ECO:0000256" key="2">
    <source>
        <dbReference type="ARBA" id="ARBA00022786"/>
    </source>
</evidence>
<evidence type="ECO:0000256" key="3">
    <source>
        <dbReference type="PROSITE-ProRule" id="PRU00982"/>
    </source>
</evidence>
<dbReference type="InterPro" id="IPR027356">
    <property type="entry name" value="NPH3_dom"/>
</dbReference>
<dbReference type="InterPro" id="IPR043454">
    <property type="entry name" value="NPH3/RPT2-like"/>
</dbReference>
<organism evidence="5 6">
    <name type="scientific">Ficus carica</name>
    <name type="common">Common fig</name>
    <dbReference type="NCBI Taxonomy" id="3494"/>
    <lineage>
        <taxon>Eukaryota</taxon>
        <taxon>Viridiplantae</taxon>
        <taxon>Streptophyta</taxon>
        <taxon>Embryophyta</taxon>
        <taxon>Tracheophyta</taxon>
        <taxon>Spermatophyta</taxon>
        <taxon>Magnoliopsida</taxon>
        <taxon>eudicotyledons</taxon>
        <taxon>Gunneridae</taxon>
        <taxon>Pentapetalae</taxon>
        <taxon>rosids</taxon>
        <taxon>fabids</taxon>
        <taxon>Rosales</taxon>
        <taxon>Moraceae</taxon>
        <taxon>Ficeae</taxon>
        <taxon>Ficus</taxon>
    </lineage>
</organism>
<reference evidence="5" key="1">
    <citation type="submission" date="2023-07" db="EMBL/GenBank/DDBJ databases">
        <title>draft genome sequence of fig (Ficus carica).</title>
        <authorList>
            <person name="Takahashi T."/>
            <person name="Nishimura K."/>
        </authorList>
    </citation>
    <scope>NUCLEOTIDE SEQUENCE</scope>
</reference>
<comment type="similarity">
    <text evidence="3">Belongs to the NPH3 family.</text>
</comment>
<gene>
    <name evidence="5" type="ORF">TIFTF001_030622</name>
</gene>
<comment type="pathway">
    <text evidence="1">Protein modification; protein ubiquitination.</text>
</comment>
<sequence>MAASGKSTEISSWITEPTSPSETQLYDLLAAKCAKIACLLEDGSPQDLWHFLADIQANPEIFEIVVRFCHGDEVTLSAENVVPLSCLAHYLGMTENHCRNNLLRKALFFLQHNVLPTWNETVRAFRTTDDILDEAIESGLVNVCAESIVSKVISDPLLLGDPIKKVYFDDTEDKDVDFQPNVKRRLFPFNWPSEDLTTLSLRLYNPLIHEMIKRGVPSEYVAASLCNYVRKWVLHTSTEEEENLDIHKRNYQREIIEAVERLLPTDGGLALCTFLVEMLRCANLLKASSECRDGLEVRIGKHLHQATVKDFLVLSQGYAREVQYDVECLRRILKHFYENYTISNISGLIAVAELVEEFLAVIASDIDLKTKTFTALAEISKGVSTGALKNSDGMYKAIDIYLDKHRHLTESEREEVCQALDLHKMSNEACDHAAKNERLPMRVVLQVLFVVQLQLRDSIMREVASSQDGCRLREEEEEDEEARLLGSDEESMKSDLKRMSRKLMELEKECCVMKREIEKDCSRRVVKKEKVSLWKELKRKFGCLSVTNCSCPGNKKKVHP</sequence>
<proteinExistence type="inferred from homology"/>
<dbReference type="PANTHER" id="PTHR32370">
    <property type="entry name" value="OS12G0117600 PROTEIN"/>
    <property type="match status" value="1"/>
</dbReference>
<dbReference type="Pfam" id="PF03000">
    <property type="entry name" value="NPH3"/>
    <property type="match status" value="1"/>
</dbReference>
<accession>A0AA88J4E1</accession>
<comment type="caution">
    <text evidence="5">The sequence shown here is derived from an EMBL/GenBank/DDBJ whole genome shotgun (WGS) entry which is preliminary data.</text>
</comment>
<evidence type="ECO:0000313" key="6">
    <source>
        <dbReference type="Proteomes" id="UP001187192"/>
    </source>
</evidence>